<dbReference type="Pfam" id="PF00156">
    <property type="entry name" value="Pribosyltran"/>
    <property type="match status" value="1"/>
</dbReference>
<dbReference type="CDD" id="cd06223">
    <property type="entry name" value="PRTases_typeI"/>
    <property type="match status" value="1"/>
</dbReference>
<keyword evidence="4" id="KW-1185">Reference proteome</keyword>
<evidence type="ECO:0000256" key="1">
    <source>
        <dbReference type="ARBA" id="ARBA00008007"/>
    </source>
</evidence>
<dbReference type="Gene3D" id="3.40.50.2020">
    <property type="match status" value="1"/>
</dbReference>
<feature type="domain" description="Phosphoribosyltransferase" evidence="2">
    <location>
        <begin position="199"/>
        <end position="251"/>
    </location>
</feature>
<evidence type="ECO:0000313" key="3">
    <source>
        <dbReference type="EMBL" id="WVX80601.1"/>
    </source>
</evidence>
<name>A0ABZ2CEB7_9BACI</name>
<dbReference type="SUPFAM" id="SSF53271">
    <property type="entry name" value="PRTase-like"/>
    <property type="match status" value="1"/>
</dbReference>
<dbReference type="PANTHER" id="PTHR47505">
    <property type="entry name" value="DNA UTILIZATION PROTEIN YHGH"/>
    <property type="match status" value="1"/>
</dbReference>
<gene>
    <name evidence="3" type="ORF">R4Z09_25720</name>
</gene>
<dbReference type="InterPro" id="IPR029057">
    <property type="entry name" value="PRTase-like"/>
</dbReference>
<comment type="similarity">
    <text evidence="1">Belongs to the ComF/GntX family.</text>
</comment>
<dbReference type="InterPro" id="IPR051910">
    <property type="entry name" value="ComF/GntX_DNA_util-trans"/>
</dbReference>
<dbReference type="PANTHER" id="PTHR47505:SF1">
    <property type="entry name" value="DNA UTILIZATION PROTEIN YHGH"/>
    <property type="match status" value="1"/>
</dbReference>
<proteinExistence type="inferred from homology"/>
<dbReference type="RefSeq" id="WP_338449532.1">
    <property type="nucleotide sequence ID" value="NZ_CP137640.1"/>
</dbReference>
<sequence>MRDYCLICFTKIILPMGWNDLISKVKKQTICQTCKAKLEEIIGETCSICGRPFEQLDARFIQGDRCYDCVRWEEDPEWKGCLKNQSLYLYNDFLQEVIARYKFRGDYALAQLFTEQLLQKLDGQPFDLLVPIPLSQERLQERGFNQAEALIMEASLTPANILTRIHGEKQSKKSRNERIHAGQVFRFAELPSKPLNHTPTQHIAEPEHLPDIKGKTIILIDDVYTTGSTLRHAAKVLTSHGAASVTSITIARG</sequence>
<dbReference type="EMBL" id="CP137640">
    <property type="protein sequence ID" value="WVX80601.1"/>
    <property type="molecule type" value="Genomic_DNA"/>
</dbReference>
<organism evidence="3 4">
    <name type="scientific">Niallia oryzisoli</name>
    <dbReference type="NCBI Taxonomy" id="1737571"/>
    <lineage>
        <taxon>Bacteria</taxon>
        <taxon>Bacillati</taxon>
        <taxon>Bacillota</taxon>
        <taxon>Bacilli</taxon>
        <taxon>Bacillales</taxon>
        <taxon>Bacillaceae</taxon>
        <taxon>Niallia</taxon>
    </lineage>
</organism>
<protein>
    <submittedName>
        <fullName evidence="3">ComF family protein</fullName>
    </submittedName>
</protein>
<accession>A0ABZ2CEB7</accession>
<reference evidence="3 4" key="1">
    <citation type="submission" date="2023-10" db="EMBL/GenBank/DDBJ databases">
        <title>Niallia locisalis sp.nov. isolated from a salt pond sample.</title>
        <authorList>
            <person name="Li X.-J."/>
            <person name="Dong L."/>
        </authorList>
    </citation>
    <scope>NUCLEOTIDE SEQUENCE [LARGE SCALE GENOMIC DNA]</scope>
    <source>
        <strain evidence="3 4">DSM 29761</strain>
    </source>
</reference>
<evidence type="ECO:0000313" key="4">
    <source>
        <dbReference type="Proteomes" id="UP001357223"/>
    </source>
</evidence>
<dbReference type="InterPro" id="IPR000836">
    <property type="entry name" value="PRTase_dom"/>
</dbReference>
<evidence type="ECO:0000259" key="2">
    <source>
        <dbReference type="Pfam" id="PF00156"/>
    </source>
</evidence>
<dbReference type="Proteomes" id="UP001357223">
    <property type="component" value="Chromosome"/>
</dbReference>